<accession>A0AAQ4E1V1</accession>
<evidence type="ECO:0000313" key="2">
    <source>
        <dbReference type="Proteomes" id="UP001321473"/>
    </source>
</evidence>
<dbReference type="InterPro" id="IPR012340">
    <property type="entry name" value="NA-bd_OB-fold"/>
</dbReference>
<evidence type="ECO:0008006" key="3">
    <source>
        <dbReference type="Google" id="ProtNLM"/>
    </source>
</evidence>
<sequence>MENHAEVFVIDNSGRVFTRPQNKRSPTATDELCDVTASNVTALYDVQGNVLRLFNAFGFIAVTRPTKTTVYFTVKCFEEGKYSNLLTCGLSEGDSVVLDATKSEGHKASFKAMRVIRINSPPVNSASKPRLAKEELTNEDNRLSNKCGVIHSVMPGYGFIVFGPKKKNCAFFHGSTVDKAVSKGSKNLTEFFTVGDKVNFDARPDDKPSKWVKWKATRVWHAPTPVNSTCNSDADSGDEVFMSEDEDEIQGFLNDESEQESSDVDVEDYPIGCPDWDDLPQRPAHHGDQPREAKSLLDWPAQRKVSGVKGFFVPYTGKTGVVLWLDKGVSVQVVITTMYHMGKQVKSFNELCQDSSERGVEVFFDAVEADDMWVATLVWTGERPAKLHVNHSEHIFNSVLALVRAEAISCEPHNTGVARPLSAASGEEPSITIFPSGKGVVTKVLPGAAMCSVQESDGGRQLKFANFYKDGSVHVENLDKILQIGDAVSVDYMVGTSCGEEYVHCGLVWQGRKPLDAAQLSPEEFMKQISARPAQCSASSSATSQDQPS</sequence>
<comment type="caution">
    <text evidence="1">The sequence shown here is derived from an EMBL/GenBank/DDBJ whole genome shotgun (WGS) entry which is preliminary data.</text>
</comment>
<organism evidence="1 2">
    <name type="scientific">Amblyomma americanum</name>
    <name type="common">Lone star tick</name>
    <dbReference type="NCBI Taxonomy" id="6943"/>
    <lineage>
        <taxon>Eukaryota</taxon>
        <taxon>Metazoa</taxon>
        <taxon>Ecdysozoa</taxon>
        <taxon>Arthropoda</taxon>
        <taxon>Chelicerata</taxon>
        <taxon>Arachnida</taxon>
        <taxon>Acari</taxon>
        <taxon>Parasitiformes</taxon>
        <taxon>Ixodida</taxon>
        <taxon>Ixodoidea</taxon>
        <taxon>Ixodidae</taxon>
        <taxon>Amblyomminae</taxon>
        <taxon>Amblyomma</taxon>
    </lineage>
</organism>
<name>A0AAQ4E1V1_AMBAM</name>
<keyword evidence="2" id="KW-1185">Reference proteome</keyword>
<gene>
    <name evidence="1" type="ORF">V5799_014845</name>
</gene>
<dbReference type="Proteomes" id="UP001321473">
    <property type="component" value="Unassembled WGS sequence"/>
</dbReference>
<reference evidence="1 2" key="1">
    <citation type="journal article" date="2023" name="Arcadia Sci">
        <title>De novo assembly of a long-read Amblyomma americanum tick genome.</title>
        <authorList>
            <person name="Chou S."/>
            <person name="Poskanzer K.E."/>
            <person name="Rollins M."/>
            <person name="Thuy-Boun P.S."/>
        </authorList>
    </citation>
    <scope>NUCLEOTIDE SEQUENCE [LARGE SCALE GENOMIC DNA]</scope>
    <source>
        <strain evidence="1">F_SG_1</strain>
        <tissue evidence="1">Salivary glands</tissue>
    </source>
</reference>
<dbReference type="EMBL" id="JARKHS020023592">
    <property type="protein sequence ID" value="KAK8768691.1"/>
    <property type="molecule type" value="Genomic_DNA"/>
</dbReference>
<evidence type="ECO:0000313" key="1">
    <source>
        <dbReference type="EMBL" id="KAK8768691.1"/>
    </source>
</evidence>
<protein>
    <recommendedName>
        <fullName evidence="3">CSD domain-containing protein</fullName>
    </recommendedName>
</protein>
<dbReference type="Gene3D" id="2.40.50.140">
    <property type="entry name" value="Nucleic acid-binding proteins"/>
    <property type="match status" value="1"/>
</dbReference>
<proteinExistence type="predicted"/>
<dbReference type="AlphaFoldDB" id="A0AAQ4E1V1"/>